<sequence length="272" mass="31520">MNYWNEIYAHFDPVAFSAFGINVHWYGIMYVLALLTALFVAKYFVRKDGLGFSDKMLDRYFIWVEVGVILGARLGYIAIYSGEAAWYFSHPWQIFNPFHNGEFVGIRGMSYHGAVVGFVIATVWFCKKFKTDMWVLLDLVALSVPLGYFFGRVGNFLNQELFGRETSEPWGILVGGTLRHPSQLYEAVLEGLVIFVILFFYRKRKKFNGELICLYAMLYTAFRFFVEFFRQPDDGLGFIFLNLSMGQILSLVMFLIAVFLKQSLKKKLICRN</sequence>
<reference evidence="8 9" key="1">
    <citation type="submission" date="2009-07" db="EMBL/GenBank/DDBJ databases">
        <authorList>
            <person name="Madupu R."/>
            <person name="Sebastian Y."/>
            <person name="Durkin A.S."/>
            <person name="Torralba M."/>
            <person name="Methe B."/>
            <person name="Sutton G.G."/>
            <person name="Strausberg R.L."/>
            <person name="Nelson K.E."/>
        </authorList>
    </citation>
    <scope>NUCLEOTIDE SEQUENCE [LARGE SCALE GENOMIC DNA]</scope>
    <source>
        <strain evidence="8 9">RM3268</strain>
    </source>
</reference>
<dbReference type="AlphaFoldDB" id="C8PJM3"/>
<feature type="transmembrane region" description="Helical" evidence="7">
    <location>
        <begin position="238"/>
        <end position="260"/>
    </location>
</feature>
<feature type="transmembrane region" description="Helical" evidence="7">
    <location>
        <begin position="109"/>
        <end position="126"/>
    </location>
</feature>
<dbReference type="RefSeq" id="WP_005872120.1">
    <property type="nucleotide sequence ID" value="NZ_ACYG01000027.1"/>
</dbReference>
<keyword evidence="2 7" id="KW-1003">Cell membrane</keyword>
<evidence type="ECO:0000256" key="2">
    <source>
        <dbReference type="ARBA" id="ARBA00022475"/>
    </source>
</evidence>
<dbReference type="NCBIfam" id="TIGR00544">
    <property type="entry name" value="lgt"/>
    <property type="match status" value="1"/>
</dbReference>
<keyword evidence="5 7" id="KW-1133">Transmembrane helix</keyword>
<feature type="transmembrane region" description="Helical" evidence="7">
    <location>
        <begin position="133"/>
        <end position="151"/>
    </location>
</feature>
<dbReference type="EC" id="2.5.1.145" evidence="7"/>
<feature type="transmembrane region" description="Helical" evidence="7">
    <location>
        <begin position="183"/>
        <end position="201"/>
    </location>
</feature>
<dbReference type="HAMAP" id="MF_01147">
    <property type="entry name" value="Lgt"/>
    <property type="match status" value="1"/>
</dbReference>
<feature type="binding site" evidence="7">
    <location>
        <position position="152"/>
    </location>
    <ligand>
        <name>a 1,2-diacyl-sn-glycero-3-phospho-(1'-sn-glycerol)</name>
        <dbReference type="ChEBI" id="CHEBI:64716"/>
    </ligand>
</feature>
<dbReference type="PROSITE" id="PS01311">
    <property type="entry name" value="LGT"/>
    <property type="match status" value="1"/>
</dbReference>
<dbReference type="GO" id="GO:0008961">
    <property type="term" value="F:phosphatidylglycerol-prolipoprotein diacylglyceryl transferase activity"/>
    <property type="evidence" value="ECO:0007669"/>
    <property type="project" value="UniProtKB-UniRule"/>
</dbReference>
<organism evidence="8 9">
    <name type="scientific">Campylobacter gracilis RM3268</name>
    <dbReference type="NCBI Taxonomy" id="553220"/>
    <lineage>
        <taxon>Bacteria</taxon>
        <taxon>Pseudomonadati</taxon>
        <taxon>Campylobacterota</taxon>
        <taxon>Epsilonproteobacteria</taxon>
        <taxon>Campylobacterales</taxon>
        <taxon>Campylobacteraceae</taxon>
        <taxon>Campylobacter</taxon>
    </lineage>
</organism>
<comment type="pathway">
    <text evidence="7">Protein modification; lipoprotein biosynthesis (diacylglyceryl transfer).</text>
</comment>
<gene>
    <name evidence="7 8" type="primary">lgt</name>
    <name evidence="8" type="ORF">CAMGR0001_1423</name>
</gene>
<protein>
    <recommendedName>
        <fullName evidence="7">Phosphatidylglycerol--prolipoprotein diacylglyceryl transferase</fullName>
        <ecNumber evidence="7">2.5.1.145</ecNumber>
    </recommendedName>
</protein>
<feature type="transmembrane region" description="Helical" evidence="7">
    <location>
        <begin position="23"/>
        <end position="45"/>
    </location>
</feature>
<dbReference type="UniPathway" id="UPA00664"/>
<accession>C8PJM3</accession>
<feature type="transmembrane region" description="Helical" evidence="7">
    <location>
        <begin position="208"/>
        <end position="226"/>
    </location>
</feature>
<keyword evidence="6 7" id="KW-0472">Membrane</keyword>
<dbReference type="PANTHER" id="PTHR30589">
    <property type="entry name" value="PROLIPOPROTEIN DIACYLGLYCERYL TRANSFERASE"/>
    <property type="match status" value="1"/>
</dbReference>
<keyword evidence="9" id="KW-1185">Reference proteome</keyword>
<dbReference type="OrthoDB" id="871140at2"/>
<keyword evidence="8" id="KW-0449">Lipoprotein</keyword>
<evidence type="ECO:0000256" key="7">
    <source>
        <dbReference type="HAMAP-Rule" id="MF_01147"/>
    </source>
</evidence>
<dbReference type="eggNOG" id="COG0682">
    <property type="taxonomic scope" value="Bacteria"/>
</dbReference>
<dbReference type="STRING" id="824.CGRAC_0796"/>
<evidence type="ECO:0000313" key="9">
    <source>
        <dbReference type="Proteomes" id="UP000005709"/>
    </source>
</evidence>
<feature type="transmembrane region" description="Helical" evidence="7">
    <location>
        <begin position="66"/>
        <end position="89"/>
    </location>
</feature>
<evidence type="ECO:0000256" key="4">
    <source>
        <dbReference type="ARBA" id="ARBA00022692"/>
    </source>
</evidence>
<dbReference type="Pfam" id="PF01790">
    <property type="entry name" value="LGT"/>
    <property type="match status" value="1"/>
</dbReference>
<comment type="subcellular location">
    <subcellularLocation>
        <location evidence="7">Cell membrane</location>
        <topology evidence="7">Multi-pass membrane protein</topology>
    </subcellularLocation>
</comment>
<keyword evidence="3 7" id="KW-0808">Transferase</keyword>
<comment type="function">
    <text evidence="7">Catalyzes the transfer of the diacylglyceryl group from phosphatidylglycerol to the sulfhydryl group of the N-terminal cysteine of a prolipoprotein, the first step in the formation of mature lipoproteins.</text>
</comment>
<dbReference type="EMBL" id="ACYG01000027">
    <property type="protein sequence ID" value="EEV17128.1"/>
    <property type="molecule type" value="Genomic_DNA"/>
</dbReference>
<dbReference type="PANTHER" id="PTHR30589:SF0">
    <property type="entry name" value="PHOSPHATIDYLGLYCEROL--PROLIPOPROTEIN DIACYLGLYCERYL TRANSFERASE"/>
    <property type="match status" value="1"/>
</dbReference>
<dbReference type="GO" id="GO:0042158">
    <property type="term" value="P:lipoprotein biosynthetic process"/>
    <property type="evidence" value="ECO:0007669"/>
    <property type="project" value="UniProtKB-UniRule"/>
</dbReference>
<dbReference type="GO" id="GO:0005886">
    <property type="term" value="C:plasma membrane"/>
    <property type="evidence" value="ECO:0007669"/>
    <property type="project" value="UniProtKB-SubCell"/>
</dbReference>
<evidence type="ECO:0000256" key="5">
    <source>
        <dbReference type="ARBA" id="ARBA00022989"/>
    </source>
</evidence>
<keyword evidence="4 7" id="KW-0812">Transmembrane</keyword>
<keyword evidence="8" id="KW-0328">Glycosyltransferase</keyword>
<comment type="catalytic activity">
    <reaction evidence="7">
        <text>L-cysteinyl-[prolipoprotein] + a 1,2-diacyl-sn-glycero-3-phospho-(1'-sn-glycerol) = an S-1,2-diacyl-sn-glyceryl-L-cysteinyl-[prolipoprotein] + sn-glycerol 1-phosphate + H(+)</text>
        <dbReference type="Rhea" id="RHEA:56712"/>
        <dbReference type="Rhea" id="RHEA-COMP:14679"/>
        <dbReference type="Rhea" id="RHEA-COMP:14680"/>
        <dbReference type="ChEBI" id="CHEBI:15378"/>
        <dbReference type="ChEBI" id="CHEBI:29950"/>
        <dbReference type="ChEBI" id="CHEBI:57685"/>
        <dbReference type="ChEBI" id="CHEBI:64716"/>
        <dbReference type="ChEBI" id="CHEBI:140658"/>
        <dbReference type="EC" id="2.5.1.145"/>
    </reaction>
</comment>
<comment type="similarity">
    <text evidence="1 7">Belongs to the Lgt family.</text>
</comment>
<comment type="caution">
    <text evidence="8">The sequence shown here is derived from an EMBL/GenBank/DDBJ whole genome shotgun (WGS) entry which is preliminary data.</text>
</comment>
<dbReference type="InterPro" id="IPR001640">
    <property type="entry name" value="Lgt"/>
</dbReference>
<evidence type="ECO:0000256" key="6">
    <source>
        <dbReference type="ARBA" id="ARBA00023136"/>
    </source>
</evidence>
<evidence type="ECO:0000256" key="1">
    <source>
        <dbReference type="ARBA" id="ARBA00007150"/>
    </source>
</evidence>
<proteinExistence type="inferred from homology"/>
<evidence type="ECO:0000313" key="8">
    <source>
        <dbReference type="EMBL" id="EEV17128.1"/>
    </source>
</evidence>
<evidence type="ECO:0000256" key="3">
    <source>
        <dbReference type="ARBA" id="ARBA00022679"/>
    </source>
</evidence>
<name>C8PJM3_9BACT</name>
<dbReference type="Proteomes" id="UP000005709">
    <property type="component" value="Unassembled WGS sequence"/>
</dbReference>